<protein>
    <recommendedName>
        <fullName evidence="3">Ferredoxin</fullName>
    </recommendedName>
</protein>
<dbReference type="NCBIfam" id="NF038196">
    <property type="entry name" value="ferrodoxin_EFR1"/>
    <property type="match status" value="1"/>
</dbReference>
<dbReference type="SUPFAM" id="SSF54862">
    <property type="entry name" value="4Fe-4S ferredoxins"/>
    <property type="match status" value="1"/>
</dbReference>
<reference evidence="9 10" key="1">
    <citation type="submission" date="2021-10" db="EMBL/GenBank/DDBJ databases">
        <title>Collection of gut derived symbiotic bacterial strains cultured from healthy donors.</title>
        <authorList>
            <person name="Lin H."/>
            <person name="Littmann E."/>
            <person name="Claire K."/>
            <person name="Pamer E."/>
        </authorList>
    </citation>
    <scope>NUCLEOTIDE SEQUENCE [LARGE SCALE GENOMIC DNA]</scope>
    <source>
        <strain evidence="9 10">MSK.17.68</strain>
    </source>
</reference>
<evidence type="ECO:0000313" key="9">
    <source>
        <dbReference type="EMBL" id="MCB5446195.1"/>
    </source>
</evidence>
<evidence type="ECO:0000256" key="1">
    <source>
        <dbReference type="ARBA" id="ARBA00001966"/>
    </source>
</evidence>
<dbReference type="Gene3D" id="3.30.70.20">
    <property type="match status" value="1"/>
</dbReference>
<gene>
    <name evidence="9" type="ORF">LIP50_08285</name>
</gene>
<evidence type="ECO:0000256" key="7">
    <source>
        <dbReference type="ARBA" id="ARBA00023014"/>
    </source>
</evidence>
<name>A0ABS8CXJ3_9FIRM</name>
<dbReference type="PANTHER" id="PTHR24960">
    <property type="entry name" value="PHOTOSYSTEM I IRON-SULFUR CENTER-RELATED"/>
    <property type="match status" value="1"/>
</dbReference>
<accession>A0ABS8CXJ3</accession>
<dbReference type="PROSITE" id="PS51379">
    <property type="entry name" value="4FE4S_FER_2"/>
    <property type="match status" value="2"/>
</dbReference>
<dbReference type="InterPro" id="IPR017896">
    <property type="entry name" value="4Fe4S_Fe-S-bd"/>
</dbReference>
<comment type="caution">
    <text evidence="9">The sequence shown here is derived from an EMBL/GenBank/DDBJ whole genome shotgun (WGS) entry which is preliminary data.</text>
</comment>
<proteinExistence type="predicted"/>
<evidence type="ECO:0000256" key="2">
    <source>
        <dbReference type="ARBA" id="ARBA00003532"/>
    </source>
</evidence>
<dbReference type="InterPro" id="IPR029039">
    <property type="entry name" value="Flavoprotein-like_sf"/>
</dbReference>
<dbReference type="PANTHER" id="PTHR24960:SF79">
    <property type="entry name" value="PHOTOSYSTEM I IRON-SULFUR CENTER"/>
    <property type="match status" value="1"/>
</dbReference>
<dbReference type="Proteomes" id="UP001299409">
    <property type="component" value="Unassembled WGS sequence"/>
</dbReference>
<keyword evidence="7" id="KW-0411">Iron-sulfur</keyword>
<keyword evidence="4" id="KW-0004">4Fe-4S</keyword>
<dbReference type="SUPFAM" id="SSF52218">
    <property type="entry name" value="Flavoproteins"/>
    <property type="match status" value="1"/>
</dbReference>
<keyword evidence="5" id="KW-0479">Metal-binding</keyword>
<sequence>MKIFYYTATGNCLDVAKRIGGELYSIPQLLKENKLEFEDEAIGIICPTYMWSIPRIVVEFLEKAKFKTNYFFAVVTYGNIDGGATNHFVKIAKKNNLDVKYIKSLLTVDTALPLFDIEKQVSKLDKKKTEENLQQIVEDIHNRKTELNIGNSIKATFSDMSYKMQVSMEKNKYKQFKVEDHCIGCKTCSKVCPVNNITMENNRPKYDTHCIGCFSCTNNCPVNAIRVKHERSKARYRNKNVSVKEIIDSNNQN</sequence>
<keyword evidence="10" id="KW-1185">Reference proteome</keyword>
<feature type="domain" description="4Fe-4S ferredoxin-type" evidence="8">
    <location>
        <begin position="173"/>
        <end position="202"/>
    </location>
</feature>
<dbReference type="Pfam" id="PF13237">
    <property type="entry name" value="Fer4_10"/>
    <property type="match status" value="1"/>
</dbReference>
<dbReference type="RefSeq" id="WP_226924207.1">
    <property type="nucleotide sequence ID" value="NZ_BAABXU010000001.1"/>
</dbReference>
<evidence type="ECO:0000256" key="4">
    <source>
        <dbReference type="ARBA" id="ARBA00022485"/>
    </source>
</evidence>
<organism evidence="9 10">
    <name type="scientific">Intestinibacter bartlettii</name>
    <dbReference type="NCBI Taxonomy" id="261299"/>
    <lineage>
        <taxon>Bacteria</taxon>
        <taxon>Bacillati</taxon>
        <taxon>Bacillota</taxon>
        <taxon>Clostridia</taxon>
        <taxon>Peptostreptococcales</taxon>
        <taxon>Peptostreptococcaceae</taxon>
        <taxon>Intestinibacter</taxon>
    </lineage>
</organism>
<feature type="domain" description="4Fe-4S ferredoxin-type" evidence="8">
    <location>
        <begin position="203"/>
        <end position="230"/>
    </location>
</feature>
<comment type="cofactor">
    <cofactor evidence="1">
        <name>[4Fe-4S] cluster</name>
        <dbReference type="ChEBI" id="CHEBI:49883"/>
    </cofactor>
</comment>
<evidence type="ECO:0000256" key="6">
    <source>
        <dbReference type="ARBA" id="ARBA00023004"/>
    </source>
</evidence>
<dbReference type="InterPro" id="IPR050157">
    <property type="entry name" value="PSI_iron-sulfur_center"/>
</dbReference>
<evidence type="ECO:0000259" key="8">
    <source>
        <dbReference type="PROSITE" id="PS51379"/>
    </source>
</evidence>
<comment type="function">
    <text evidence="2">Ferredoxins are iron-sulfur proteins that transfer electrons in a wide variety of metabolic reactions.</text>
</comment>
<dbReference type="Gene3D" id="3.40.50.360">
    <property type="match status" value="1"/>
</dbReference>
<evidence type="ECO:0000256" key="3">
    <source>
        <dbReference type="ARBA" id="ARBA00013529"/>
    </source>
</evidence>
<evidence type="ECO:0000256" key="5">
    <source>
        <dbReference type="ARBA" id="ARBA00022723"/>
    </source>
</evidence>
<dbReference type="PROSITE" id="PS00198">
    <property type="entry name" value="4FE4S_FER_1"/>
    <property type="match status" value="2"/>
</dbReference>
<dbReference type="InterPro" id="IPR047964">
    <property type="entry name" value="EFR1-like"/>
</dbReference>
<keyword evidence="6" id="KW-0408">Iron</keyword>
<evidence type="ECO:0000313" key="10">
    <source>
        <dbReference type="Proteomes" id="UP001299409"/>
    </source>
</evidence>
<dbReference type="EMBL" id="JAJBMB010000007">
    <property type="protein sequence ID" value="MCB5446195.1"/>
    <property type="molecule type" value="Genomic_DNA"/>
</dbReference>
<dbReference type="InterPro" id="IPR017900">
    <property type="entry name" value="4Fe4S_Fe_S_CS"/>
</dbReference>